<evidence type="ECO:0000313" key="3">
    <source>
        <dbReference type="WBParaSite" id="TCNE_0001961901-mRNA-1"/>
    </source>
</evidence>
<evidence type="ECO:0000313" key="2">
    <source>
        <dbReference type="Proteomes" id="UP000050794"/>
    </source>
</evidence>
<proteinExistence type="predicted"/>
<sequence>MNGIFGYTNLRWFEYLLDSSASKPESGVIRMIMLSSTAFLMLMLCATDAMKVSKPGADLLSPLHPDYLSKSLIGMKNSLIYGIRTVDALIVLFDQRAIEQIHDKFDICLRSVPAL</sequence>
<accession>A0A183VFU5</accession>
<organism evidence="2 3">
    <name type="scientific">Toxocara canis</name>
    <name type="common">Canine roundworm</name>
    <dbReference type="NCBI Taxonomy" id="6265"/>
    <lineage>
        <taxon>Eukaryota</taxon>
        <taxon>Metazoa</taxon>
        <taxon>Ecdysozoa</taxon>
        <taxon>Nematoda</taxon>
        <taxon>Chromadorea</taxon>
        <taxon>Rhabditida</taxon>
        <taxon>Spirurina</taxon>
        <taxon>Ascaridomorpha</taxon>
        <taxon>Ascaridoidea</taxon>
        <taxon>Toxocaridae</taxon>
        <taxon>Toxocara</taxon>
    </lineage>
</organism>
<reference evidence="3" key="1">
    <citation type="submission" date="2016-06" db="UniProtKB">
        <authorList>
            <consortium name="WormBaseParasite"/>
        </authorList>
    </citation>
    <scope>IDENTIFICATION</scope>
</reference>
<evidence type="ECO:0000313" key="1">
    <source>
        <dbReference type="EMBL" id="VDM50936.1"/>
    </source>
</evidence>
<protein>
    <submittedName>
        <fullName evidence="3">Secreted protein</fullName>
    </submittedName>
</protein>
<dbReference type="Proteomes" id="UP000050794">
    <property type="component" value="Unassembled WGS sequence"/>
</dbReference>
<gene>
    <name evidence="1" type="ORF">TCNE_LOCUS19615</name>
</gene>
<reference evidence="1 2" key="2">
    <citation type="submission" date="2018-11" db="EMBL/GenBank/DDBJ databases">
        <authorList>
            <consortium name="Pathogen Informatics"/>
        </authorList>
    </citation>
    <scope>NUCLEOTIDE SEQUENCE [LARGE SCALE GENOMIC DNA]</scope>
</reference>
<dbReference type="WBParaSite" id="TCNE_0001961901-mRNA-1">
    <property type="protein sequence ID" value="TCNE_0001961901-mRNA-1"/>
    <property type="gene ID" value="TCNE_0001961901"/>
</dbReference>
<name>A0A183VFU5_TOXCA</name>
<dbReference type="AlphaFoldDB" id="A0A183VFU5"/>
<keyword evidence="2" id="KW-1185">Reference proteome</keyword>
<dbReference type="EMBL" id="UYWY01027198">
    <property type="protein sequence ID" value="VDM50936.1"/>
    <property type="molecule type" value="Genomic_DNA"/>
</dbReference>